<dbReference type="AlphaFoldDB" id="A0A1Y2HFY7"/>
<reference evidence="2 3" key="1">
    <citation type="submission" date="2016-07" db="EMBL/GenBank/DDBJ databases">
        <title>Pervasive Adenine N6-methylation of Active Genes in Fungi.</title>
        <authorList>
            <consortium name="DOE Joint Genome Institute"/>
            <person name="Mondo S.J."/>
            <person name="Dannebaum R.O."/>
            <person name="Kuo R.C."/>
            <person name="Labutti K."/>
            <person name="Haridas S."/>
            <person name="Kuo A."/>
            <person name="Salamov A."/>
            <person name="Ahrendt S.R."/>
            <person name="Lipzen A."/>
            <person name="Sullivan W."/>
            <person name="Andreopoulos W.B."/>
            <person name="Clum A."/>
            <person name="Lindquist E."/>
            <person name="Daum C."/>
            <person name="Ramamoorthy G.K."/>
            <person name="Gryganskyi A."/>
            <person name="Culley D."/>
            <person name="Magnuson J.K."/>
            <person name="James T.Y."/>
            <person name="O'Malley M.A."/>
            <person name="Stajich J.E."/>
            <person name="Spatafora J.W."/>
            <person name="Visel A."/>
            <person name="Grigoriev I.V."/>
        </authorList>
    </citation>
    <scope>NUCLEOTIDE SEQUENCE [LARGE SCALE GENOMIC DNA]</scope>
    <source>
        <strain evidence="2 3">PL171</strain>
    </source>
</reference>
<feature type="compositionally biased region" description="Acidic residues" evidence="1">
    <location>
        <begin position="40"/>
        <end position="50"/>
    </location>
</feature>
<evidence type="ECO:0000256" key="1">
    <source>
        <dbReference type="SAM" id="MobiDB-lite"/>
    </source>
</evidence>
<evidence type="ECO:0000313" key="2">
    <source>
        <dbReference type="EMBL" id="ORZ33510.1"/>
    </source>
</evidence>
<sequence length="281" mass="30824">MSVTNFLDSFARLDPLSAEDFESFVLASGNDNADNSEAALGDDDLDESDGEQYAALGGGEQAEEEESDVDGGQADIELFLDLEAKTRGRPRKTSALQPHRSNRQLAIKLPAGKAVSRITKSRSTAIGKGVTQDDRDTATDLVNKEIEKLNHVHLDPSVATQWTSVRGPPNGGKKVFLPNRIEHEYFYACAFDSCFTPLVHAIIDNNILGLLAAKLNQGGNTVGGSFGRILALFLEGRWDDMRFIWARDFLFQVYFTPSSVAESVDNDDLYQLSDEVHASIH</sequence>
<dbReference type="EMBL" id="MCFL01000035">
    <property type="protein sequence ID" value="ORZ33510.1"/>
    <property type="molecule type" value="Genomic_DNA"/>
</dbReference>
<comment type="caution">
    <text evidence="2">The sequence shown here is derived from an EMBL/GenBank/DDBJ whole genome shotgun (WGS) entry which is preliminary data.</text>
</comment>
<evidence type="ECO:0000313" key="3">
    <source>
        <dbReference type="Proteomes" id="UP000193411"/>
    </source>
</evidence>
<accession>A0A1Y2HFY7</accession>
<organism evidence="2 3">
    <name type="scientific">Catenaria anguillulae PL171</name>
    <dbReference type="NCBI Taxonomy" id="765915"/>
    <lineage>
        <taxon>Eukaryota</taxon>
        <taxon>Fungi</taxon>
        <taxon>Fungi incertae sedis</taxon>
        <taxon>Blastocladiomycota</taxon>
        <taxon>Blastocladiomycetes</taxon>
        <taxon>Blastocladiales</taxon>
        <taxon>Catenariaceae</taxon>
        <taxon>Catenaria</taxon>
    </lineage>
</organism>
<name>A0A1Y2HFY7_9FUNG</name>
<proteinExistence type="predicted"/>
<keyword evidence="3" id="KW-1185">Reference proteome</keyword>
<protein>
    <submittedName>
        <fullName evidence="2">Uncharacterized protein</fullName>
    </submittedName>
</protein>
<gene>
    <name evidence="2" type="ORF">BCR44DRAFT_98137</name>
</gene>
<feature type="region of interest" description="Disordered" evidence="1">
    <location>
        <begin position="28"/>
        <end position="72"/>
    </location>
</feature>
<dbReference type="Proteomes" id="UP000193411">
    <property type="component" value="Unassembled WGS sequence"/>
</dbReference>